<feature type="transmembrane region" description="Helical" evidence="2">
    <location>
        <begin position="77"/>
        <end position="98"/>
    </location>
</feature>
<name>A0ABR8YQ92_9CLOT</name>
<dbReference type="RefSeq" id="WP_191739393.1">
    <property type="nucleotide sequence ID" value="NZ_JACSQB010000037.1"/>
</dbReference>
<dbReference type="Proteomes" id="UP000627166">
    <property type="component" value="Unassembled WGS sequence"/>
</dbReference>
<feature type="transmembrane region" description="Helical" evidence="2">
    <location>
        <begin position="104"/>
        <end position="122"/>
    </location>
</feature>
<organism evidence="3 4">
    <name type="scientific">Clostridium faecium</name>
    <dbReference type="NCBI Taxonomy" id="2762223"/>
    <lineage>
        <taxon>Bacteria</taxon>
        <taxon>Bacillati</taxon>
        <taxon>Bacillota</taxon>
        <taxon>Clostridia</taxon>
        <taxon>Eubacteriales</taxon>
        <taxon>Clostridiaceae</taxon>
        <taxon>Clostridium</taxon>
    </lineage>
</organism>
<evidence type="ECO:0000313" key="3">
    <source>
        <dbReference type="EMBL" id="MBD8046424.1"/>
    </source>
</evidence>
<accession>A0ABR8YQ92</accession>
<proteinExistence type="predicted"/>
<evidence type="ECO:0008006" key="5">
    <source>
        <dbReference type="Google" id="ProtNLM"/>
    </source>
</evidence>
<dbReference type="EMBL" id="JACSQB010000037">
    <property type="protein sequence ID" value="MBD8046424.1"/>
    <property type="molecule type" value="Genomic_DNA"/>
</dbReference>
<comment type="caution">
    <text evidence="3">The sequence shown here is derived from an EMBL/GenBank/DDBJ whole genome shotgun (WGS) entry which is preliminary data.</text>
</comment>
<evidence type="ECO:0000256" key="1">
    <source>
        <dbReference type="SAM" id="Coils"/>
    </source>
</evidence>
<keyword evidence="2" id="KW-1133">Transmembrane helix</keyword>
<keyword evidence="2" id="KW-0472">Membrane</keyword>
<reference evidence="3 4" key="1">
    <citation type="submission" date="2020-08" db="EMBL/GenBank/DDBJ databases">
        <title>A Genomic Blueprint of the Chicken Gut Microbiome.</title>
        <authorList>
            <person name="Gilroy R."/>
            <person name="Ravi A."/>
            <person name="Getino M."/>
            <person name="Pursley I."/>
            <person name="Horton D.L."/>
            <person name="Alikhan N.-F."/>
            <person name="Baker D."/>
            <person name="Gharbi K."/>
            <person name="Hall N."/>
            <person name="Watson M."/>
            <person name="Adriaenssens E.M."/>
            <person name="Foster-Nyarko E."/>
            <person name="Jarju S."/>
            <person name="Secka A."/>
            <person name="Antonio M."/>
            <person name="Oren A."/>
            <person name="Chaudhuri R."/>
            <person name="La Ragione R.M."/>
            <person name="Hildebrand F."/>
            <person name="Pallen M.J."/>
        </authorList>
    </citation>
    <scope>NUCLEOTIDE SEQUENCE [LARGE SCALE GENOMIC DNA]</scope>
    <source>
        <strain evidence="3 4">N37</strain>
    </source>
</reference>
<keyword evidence="1" id="KW-0175">Coiled coil</keyword>
<feature type="coiled-coil region" evidence="1">
    <location>
        <begin position="21"/>
        <end position="51"/>
    </location>
</feature>
<protein>
    <recommendedName>
        <fullName evidence="5">YxlC family protein</fullName>
    </recommendedName>
</protein>
<evidence type="ECO:0000256" key="2">
    <source>
        <dbReference type="SAM" id="Phobius"/>
    </source>
</evidence>
<keyword evidence="4" id="KW-1185">Reference proteome</keyword>
<gene>
    <name evidence="3" type="ORF">H9637_05110</name>
</gene>
<keyword evidence="2" id="KW-0812">Transmembrane</keyword>
<sequence length="132" mass="15095">MTRKNLEENIIDKYYDEKFDNKIIEKNLSEAKDLEEKLKKLTSTIEINEDKKITVNILEGILKGEEIKNKRKEKIELLMFLCICISIIAGAAVTSIIFPNLIKIYFTLAVIISPFVLVFISIKQIKGSESNG</sequence>
<evidence type="ECO:0000313" key="4">
    <source>
        <dbReference type="Proteomes" id="UP000627166"/>
    </source>
</evidence>